<gene>
    <name evidence="1" type="ORF">GCM10022402_39490</name>
</gene>
<protein>
    <submittedName>
        <fullName evidence="1">Uncharacterized protein</fullName>
    </submittedName>
</protein>
<dbReference type="InterPro" id="IPR036412">
    <property type="entry name" value="HAD-like_sf"/>
</dbReference>
<keyword evidence="2" id="KW-1185">Reference proteome</keyword>
<organism evidence="1 2">
    <name type="scientific">Salinactinospora qingdaonensis</name>
    <dbReference type="NCBI Taxonomy" id="702744"/>
    <lineage>
        <taxon>Bacteria</taxon>
        <taxon>Bacillati</taxon>
        <taxon>Actinomycetota</taxon>
        <taxon>Actinomycetes</taxon>
        <taxon>Streptosporangiales</taxon>
        <taxon>Nocardiopsidaceae</taxon>
        <taxon>Salinactinospora</taxon>
    </lineage>
</organism>
<dbReference type="Gene3D" id="3.40.50.1000">
    <property type="entry name" value="HAD superfamily/HAD-like"/>
    <property type="match status" value="1"/>
</dbReference>
<comment type="caution">
    <text evidence="1">The sequence shown here is derived from an EMBL/GenBank/DDBJ whole genome shotgun (WGS) entry which is preliminary data.</text>
</comment>
<dbReference type="EMBL" id="BAABDD010000024">
    <property type="protein sequence ID" value="GAA3757263.1"/>
    <property type="molecule type" value="Genomic_DNA"/>
</dbReference>
<dbReference type="Proteomes" id="UP001500908">
    <property type="component" value="Unassembled WGS sequence"/>
</dbReference>
<name>A0ABP7G8C7_9ACTN</name>
<evidence type="ECO:0000313" key="2">
    <source>
        <dbReference type="Proteomes" id="UP001500908"/>
    </source>
</evidence>
<dbReference type="RefSeq" id="WP_344974543.1">
    <property type="nucleotide sequence ID" value="NZ_BAABDD010000024.1"/>
</dbReference>
<accession>A0ABP7G8C7</accession>
<dbReference type="InterPro" id="IPR023214">
    <property type="entry name" value="HAD_sf"/>
</dbReference>
<sequence>MAVRPRRNRPWRDGEREVEGALAVVSEDTVAGLRSARAAGCLTVGVLGIATADELHGHAGAVVASLADLSVTGWDERVMRLRLRAVACGSPSFRDGQVRP</sequence>
<reference evidence="2" key="1">
    <citation type="journal article" date="2019" name="Int. J. Syst. Evol. Microbiol.">
        <title>The Global Catalogue of Microorganisms (GCM) 10K type strain sequencing project: providing services to taxonomists for standard genome sequencing and annotation.</title>
        <authorList>
            <consortium name="The Broad Institute Genomics Platform"/>
            <consortium name="The Broad Institute Genome Sequencing Center for Infectious Disease"/>
            <person name="Wu L."/>
            <person name="Ma J."/>
        </authorList>
    </citation>
    <scope>NUCLEOTIDE SEQUENCE [LARGE SCALE GENOMIC DNA]</scope>
    <source>
        <strain evidence="2">JCM 17137</strain>
    </source>
</reference>
<proteinExistence type="predicted"/>
<dbReference type="SUPFAM" id="SSF56784">
    <property type="entry name" value="HAD-like"/>
    <property type="match status" value="1"/>
</dbReference>
<evidence type="ECO:0000313" key="1">
    <source>
        <dbReference type="EMBL" id="GAA3757263.1"/>
    </source>
</evidence>